<dbReference type="InterPro" id="IPR000829">
    <property type="entry name" value="DAGK"/>
</dbReference>
<feature type="binding site" evidence="17">
    <location>
        <position position="48"/>
    </location>
    <ligand>
        <name>ATP</name>
        <dbReference type="ChEBI" id="CHEBI:30616"/>
    </ligand>
</feature>
<gene>
    <name evidence="20" type="primary">dgkA</name>
    <name evidence="20" type="ordered locus">syc1114_d</name>
</gene>
<evidence type="ECO:0000256" key="11">
    <source>
        <dbReference type="ARBA" id="ARBA00023098"/>
    </source>
</evidence>
<evidence type="ECO:0000256" key="18">
    <source>
        <dbReference type="PIRSR" id="PIRSR600829-4"/>
    </source>
</evidence>
<keyword evidence="9 17" id="KW-0067">ATP-binding</keyword>
<evidence type="ECO:0000256" key="4">
    <source>
        <dbReference type="ARBA" id="ARBA00022516"/>
    </source>
</evidence>
<keyword evidence="18" id="KW-0460">Magnesium</keyword>
<evidence type="ECO:0000256" key="2">
    <source>
        <dbReference type="ARBA" id="ARBA00005967"/>
    </source>
</evidence>
<dbReference type="PANTHER" id="PTHR34299:SF1">
    <property type="entry name" value="DIACYLGLYCEROL KINASE"/>
    <property type="match status" value="1"/>
</dbReference>
<evidence type="ECO:0000256" key="9">
    <source>
        <dbReference type="ARBA" id="ARBA00022840"/>
    </source>
</evidence>
<keyword evidence="6 19" id="KW-0812">Transmembrane</keyword>
<comment type="cofactor">
    <cofactor evidence="18">
        <name>Mg(2+)</name>
        <dbReference type="ChEBI" id="CHEBI:18420"/>
    </cofactor>
    <text evidence="18">Mn(2+), Zn(2+), Cd(2+) and Co(2+) support activity to lesser extents.</text>
</comment>
<evidence type="ECO:0000256" key="6">
    <source>
        <dbReference type="ARBA" id="ARBA00022692"/>
    </source>
</evidence>
<evidence type="ECO:0000256" key="19">
    <source>
        <dbReference type="SAM" id="Phobius"/>
    </source>
</evidence>
<keyword evidence="13" id="KW-0594">Phospholipid biosynthesis</keyword>
<keyword evidence="12 19" id="KW-0472">Membrane</keyword>
<evidence type="ECO:0000313" key="21">
    <source>
        <dbReference type="Proteomes" id="UP000001175"/>
    </source>
</evidence>
<keyword evidence="8 20" id="KW-0418">Kinase</keyword>
<evidence type="ECO:0000256" key="17">
    <source>
        <dbReference type="PIRSR" id="PIRSR600829-3"/>
    </source>
</evidence>
<evidence type="ECO:0000313" key="20">
    <source>
        <dbReference type="EMBL" id="BAD79304.1"/>
    </source>
</evidence>
<feature type="transmembrane region" description="Helical" evidence="19">
    <location>
        <begin position="88"/>
        <end position="111"/>
    </location>
</feature>
<evidence type="ECO:0000256" key="8">
    <source>
        <dbReference type="ARBA" id="ARBA00022777"/>
    </source>
</evidence>
<keyword evidence="5" id="KW-0808">Transferase</keyword>
<feature type="transmembrane region" description="Helical" evidence="19">
    <location>
        <begin position="63"/>
        <end position="82"/>
    </location>
</feature>
<keyword evidence="3" id="KW-1003">Cell membrane</keyword>
<keyword evidence="18" id="KW-0479">Metal-binding</keyword>
<evidence type="ECO:0000256" key="12">
    <source>
        <dbReference type="ARBA" id="ARBA00023136"/>
    </source>
</evidence>
<evidence type="ECO:0000256" key="1">
    <source>
        <dbReference type="ARBA" id="ARBA00004651"/>
    </source>
</evidence>
<keyword evidence="11" id="KW-0443">Lipid metabolism</keyword>
<dbReference type="eggNOG" id="COG0818">
    <property type="taxonomic scope" value="Bacteria"/>
</dbReference>
<evidence type="ECO:0000256" key="16">
    <source>
        <dbReference type="PIRSR" id="PIRSR600829-2"/>
    </source>
</evidence>
<comment type="subcellular location">
    <subcellularLocation>
        <location evidence="1">Cell membrane</location>
        <topology evidence="1">Multi-pass membrane protein</topology>
    </subcellularLocation>
</comment>
<feature type="binding site" evidence="17">
    <location>
        <position position="108"/>
    </location>
    <ligand>
        <name>ATP</name>
        <dbReference type="ChEBI" id="CHEBI:30616"/>
    </ligand>
</feature>
<dbReference type="GO" id="GO:0005886">
    <property type="term" value="C:plasma membrane"/>
    <property type="evidence" value="ECO:0007669"/>
    <property type="project" value="UniProtKB-SubCell"/>
</dbReference>
<feature type="active site" description="Proton acceptor" evidence="15">
    <location>
        <position position="101"/>
    </location>
</feature>
<dbReference type="Proteomes" id="UP000001175">
    <property type="component" value="Chromosome"/>
</dbReference>
<dbReference type="EMBL" id="AP008231">
    <property type="protein sequence ID" value="BAD79304.1"/>
    <property type="molecule type" value="Genomic_DNA"/>
</dbReference>
<dbReference type="GO" id="GO:0016301">
    <property type="term" value="F:kinase activity"/>
    <property type="evidence" value="ECO:0007669"/>
    <property type="project" value="UniProtKB-KW"/>
</dbReference>
<dbReference type="GO" id="GO:0008654">
    <property type="term" value="P:phospholipid biosynthetic process"/>
    <property type="evidence" value="ECO:0007669"/>
    <property type="project" value="UniProtKB-KW"/>
</dbReference>
<feature type="binding site" evidence="17">
    <location>
        <begin position="127"/>
        <end position="128"/>
    </location>
    <ligand>
        <name>ATP</name>
        <dbReference type="ChEBI" id="CHEBI:30616"/>
    </ligand>
</feature>
<comment type="similarity">
    <text evidence="2">Belongs to the bacterial diacylglycerol kinase family.</text>
</comment>
<evidence type="ECO:0000256" key="5">
    <source>
        <dbReference type="ARBA" id="ARBA00022679"/>
    </source>
</evidence>
<sequence>MSHCAQWLSREAYMPDTQLPPSRLEANLARSRGYAWRIAPNLFSSFRYAGMGVSYAFQTQRNFRIHVVLGAIAVGLAFGLGLSATDRAIVTLTVAAVLVMELLNTALESVVDLTVEQRYHELARIAKDCSAGAVLIAAIAAVLVAATLLLPPLWLRLSLLW</sequence>
<dbReference type="GO" id="GO:0046872">
    <property type="term" value="F:metal ion binding"/>
    <property type="evidence" value="ECO:0007669"/>
    <property type="project" value="UniProtKB-KW"/>
</dbReference>
<dbReference type="GO" id="GO:0005524">
    <property type="term" value="F:ATP binding"/>
    <property type="evidence" value="ECO:0007669"/>
    <property type="project" value="UniProtKB-KW"/>
</dbReference>
<name>A0A0H3K257_SYNP6</name>
<evidence type="ECO:0000256" key="14">
    <source>
        <dbReference type="ARBA" id="ARBA00023264"/>
    </source>
</evidence>
<accession>A0A0H3K257</accession>
<dbReference type="CDD" id="cd14265">
    <property type="entry name" value="UDPK_IM_like"/>
    <property type="match status" value="1"/>
</dbReference>
<feature type="transmembrane region" description="Helical" evidence="19">
    <location>
        <begin position="132"/>
        <end position="155"/>
    </location>
</feature>
<dbReference type="Pfam" id="PF01219">
    <property type="entry name" value="DAGK_prokar"/>
    <property type="match status" value="1"/>
</dbReference>
<organism evidence="20 21">
    <name type="scientific">Synechococcus sp. (strain ATCC 27144 / PCC 6301 / SAUG 1402/1)</name>
    <name type="common">Anacystis nidulans</name>
    <dbReference type="NCBI Taxonomy" id="269084"/>
    <lineage>
        <taxon>Bacteria</taxon>
        <taxon>Bacillati</taxon>
        <taxon>Cyanobacteriota</taxon>
        <taxon>Cyanophyceae</taxon>
        <taxon>Synechococcales</taxon>
        <taxon>Synechococcaceae</taxon>
        <taxon>Synechococcus</taxon>
    </lineage>
</organism>
<protein>
    <submittedName>
        <fullName evidence="20">Diacylglycerol kinase</fullName>
    </submittedName>
</protein>
<evidence type="ECO:0000256" key="15">
    <source>
        <dbReference type="PIRSR" id="PIRSR600829-1"/>
    </source>
</evidence>
<reference evidence="20 21" key="1">
    <citation type="journal article" date="2007" name="Photosyn. Res.">
        <title>Complete nucleotide sequence of the freshwater unicellular cyanobacterium Synechococcus elongatus PCC 6301 chromosome: gene content and organization.</title>
        <authorList>
            <person name="Sugita C."/>
            <person name="Ogata K."/>
            <person name="Shikata M."/>
            <person name="Jikuya H."/>
            <person name="Takano J."/>
            <person name="Furumichi M."/>
            <person name="Kanehisa M."/>
            <person name="Omata T."/>
            <person name="Sugiura M."/>
            <person name="Sugita M."/>
        </authorList>
    </citation>
    <scope>NUCLEOTIDE SEQUENCE [LARGE SCALE GENOMIC DNA]</scope>
    <source>
        <strain evidence="21">ATCC 27144 / PCC 6301 / SAUG 1402/1</strain>
    </source>
</reference>
<evidence type="ECO:0000256" key="10">
    <source>
        <dbReference type="ARBA" id="ARBA00022989"/>
    </source>
</evidence>
<dbReference type="KEGG" id="syc:syc1114_d"/>
<feature type="binding site" evidence="16">
    <location>
        <position position="87"/>
    </location>
    <ligand>
        <name>substrate</name>
    </ligand>
</feature>
<dbReference type="AlphaFoldDB" id="A0A0H3K257"/>
<dbReference type="PANTHER" id="PTHR34299">
    <property type="entry name" value="DIACYLGLYCEROL KINASE"/>
    <property type="match status" value="1"/>
</dbReference>
<dbReference type="Gene3D" id="1.10.287.3610">
    <property type="match status" value="1"/>
</dbReference>
<dbReference type="PROSITE" id="PS01069">
    <property type="entry name" value="DAGK_PROKAR"/>
    <property type="match status" value="1"/>
</dbReference>
<keyword evidence="14" id="KW-1208">Phospholipid metabolism</keyword>
<evidence type="ECO:0000256" key="13">
    <source>
        <dbReference type="ARBA" id="ARBA00023209"/>
    </source>
</evidence>
<keyword evidence="7 17" id="KW-0547">Nucleotide-binding</keyword>
<feature type="binding site" evidence="16">
    <location>
        <position position="101"/>
    </location>
    <ligand>
        <name>substrate</name>
    </ligand>
</feature>
<keyword evidence="10 19" id="KW-1133">Transmembrane helix</keyword>
<feature type="binding site" evidence="18">
    <location>
        <position position="108"/>
    </location>
    <ligand>
        <name>a divalent metal cation</name>
        <dbReference type="ChEBI" id="CHEBI:60240"/>
    </ligand>
</feature>
<evidence type="ECO:0000256" key="7">
    <source>
        <dbReference type="ARBA" id="ARBA00022741"/>
    </source>
</evidence>
<dbReference type="InterPro" id="IPR033717">
    <property type="entry name" value="UDPK"/>
</dbReference>
<evidence type="ECO:0000256" key="3">
    <source>
        <dbReference type="ARBA" id="ARBA00022475"/>
    </source>
</evidence>
<proteinExistence type="inferred from homology"/>
<keyword evidence="4" id="KW-0444">Lipid biosynthesis</keyword>
<dbReference type="InterPro" id="IPR036945">
    <property type="entry name" value="DAGK_sf"/>
</dbReference>